<evidence type="ECO:0008006" key="5">
    <source>
        <dbReference type="Google" id="ProtNLM"/>
    </source>
</evidence>
<dbReference type="EMBL" id="ADLT01000066">
    <property type="protein sequence ID" value="EHO62121.1"/>
    <property type="molecule type" value="Genomic_DNA"/>
</dbReference>
<accession>H1D2Y0</accession>
<keyword evidence="2" id="KW-0472">Membrane</keyword>
<dbReference type="RefSeq" id="WP_008860462.1">
    <property type="nucleotide sequence ID" value="NZ_JH591189.1"/>
</dbReference>
<proteinExistence type="predicted"/>
<dbReference type="HOGENOM" id="CLU_033222_1_0_9"/>
<sequence>MFIGAAIFLVLIVMGGVIAFLGDRIGSKVGKKRMTLFGLRPKYTSVIVTIISGVLISFSTVAVMAVVNENVRVALFGLSKLQTRMNDLNQEIKVKNRELEKGKLQLEARNKEYEDVTKKSEETSKELDRVESQRIYMEQELSSVQDAYDEAKAGVERSAAEIRDLEKTKEDLSSNIHTLNQEKKTLLENIYALREGQVVMQAGQVLTSVTVDENMTRDQAAHVLESVLNDINNMLKQQMNITDENANLVRISQADFDSAVQEITGAKNKKLVRIVAAQNLIRGERLIVDFDIHDNRLIFSRGETIYRGNLDAYQNIKNYELQVLRFLKDLNRYAQSKGVLPDPITGNVGVLEGQELIDVIQKVKEYGGQCVLTVTARRDIYSQGPLLIDVRVDRKDGNP</sequence>
<gene>
    <name evidence="3" type="ORF">HMPREF9453_01968</name>
</gene>
<evidence type="ECO:0000313" key="4">
    <source>
        <dbReference type="Proteomes" id="UP000003277"/>
    </source>
</evidence>
<keyword evidence="2" id="KW-1133">Transmembrane helix</keyword>
<dbReference type="Pfam" id="PF11283">
    <property type="entry name" value="DUF3084"/>
    <property type="match status" value="1"/>
</dbReference>
<keyword evidence="4" id="KW-1185">Reference proteome</keyword>
<evidence type="ECO:0000256" key="1">
    <source>
        <dbReference type="SAM" id="Coils"/>
    </source>
</evidence>
<dbReference type="PATRIC" id="fig|742743.3.peg.1982"/>
<dbReference type="eggNOG" id="COG4372">
    <property type="taxonomic scope" value="Bacteria"/>
</dbReference>
<protein>
    <recommendedName>
        <fullName evidence="5">DUF3084 domain-containing protein</fullName>
    </recommendedName>
</protein>
<dbReference type="OrthoDB" id="9812848at2"/>
<feature type="transmembrane region" description="Helical" evidence="2">
    <location>
        <begin position="43"/>
        <end position="67"/>
    </location>
</feature>
<organism evidence="3 4">
    <name type="scientific">Dialister succinatiphilus YIT 11850</name>
    <dbReference type="NCBI Taxonomy" id="742743"/>
    <lineage>
        <taxon>Bacteria</taxon>
        <taxon>Bacillati</taxon>
        <taxon>Bacillota</taxon>
        <taxon>Negativicutes</taxon>
        <taxon>Veillonellales</taxon>
        <taxon>Veillonellaceae</taxon>
        <taxon>Dialister</taxon>
    </lineage>
</organism>
<evidence type="ECO:0000256" key="2">
    <source>
        <dbReference type="SAM" id="Phobius"/>
    </source>
</evidence>
<feature type="transmembrane region" description="Helical" evidence="2">
    <location>
        <begin position="6"/>
        <end position="22"/>
    </location>
</feature>
<reference evidence="3 4" key="1">
    <citation type="submission" date="2011-11" db="EMBL/GenBank/DDBJ databases">
        <title>The Genome Sequence of Dialister succinatiphilus YIT 11850.</title>
        <authorList>
            <consortium name="The Broad Institute Genome Sequencing Platform"/>
            <person name="Earl A."/>
            <person name="Ward D."/>
            <person name="Feldgarden M."/>
            <person name="Gevers D."/>
            <person name="Morotomi M."/>
            <person name="Young S.K."/>
            <person name="Zeng Q."/>
            <person name="Gargeya S."/>
            <person name="Fitzgerald M."/>
            <person name="Haas B."/>
            <person name="Abouelleil A."/>
            <person name="Alvarado L."/>
            <person name="Arachchi H.M."/>
            <person name="Berlin A."/>
            <person name="Brown A."/>
            <person name="Chapman S.B."/>
            <person name="Dunbar C."/>
            <person name="Gearin G."/>
            <person name="Goldberg J."/>
            <person name="Griggs A."/>
            <person name="Gujja S."/>
            <person name="Heiman D."/>
            <person name="Howarth C."/>
            <person name="Lui A."/>
            <person name="MacDonald P.J.P."/>
            <person name="Montmayeur A."/>
            <person name="Murphy C."/>
            <person name="Neiman D."/>
            <person name="Pearson M."/>
            <person name="Priest M."/>
            <person name="Roberts A."/>
            <person name="Saif S."/>
            <person name="Shea T."/>
            <person name="Sisk P."/>
            <person name="Stolte C."/>
            <person name="Sykes S."/>
            <person name="Wortman J."/>
            <person name="Nusbaum C."/>
            <person name="Birren B."/>
        </authorList>
    </citation>
    <scope>NUCLEOTIDE SEQUENCE [LARGE SCALE GENOMIC DNA]</scope>
    <source>
        <strain evidence="3 4">YIT 11850</strain>
    </source>
</reference>
<dbReference type="Proteomes" id="UP000003277">
    <property type="component" value="Unassembled WGS sequence"/>
</dbReference>
<dbReference type="GeneID" id="98911757"/>
<name>H1D2Y0_9FIRM</name>
<dbReference type="STRING" id="742743.HMPREF9453_01968"/>
<comment type="caution">
    <text evidence="3">The sequence shown here is derived from an EMBL/GenBank/DDBJ whole genome shotgun (WGS) entry which is preliminary data.</text>
</comment>
<evidence type="ECO:0000313" key="3">
    <source>
        <dbReference type="EMBL" id="EHO62121.1"/>
    </source>
</evidence>
<dbReference type="Gene3D" id="1.10.287.1490">
    <property type="match status" value="1"/>
</dbReference>
<keyword evidence="1" id="KW-0175">Coiled coil</keyword>
<feature type="coiled-coil region" evidence="1">
    <location>
        <begin position="78"/>
        <end position="189"/>
    </location>
</feature>
<dbReference type="InterPro" id="IPR021435">
    <property type="entry name" value="DUF3084"/>
</dbReference>
<dbReference type="AlphaFoldDB" id="H1D2Y0"/>
<keyword evidence="2" id="KW-0812">Transmembrane</keyword>